<keyword evidence="2" id="KW-1185">Reference proteome</keyword>
<organism evidence="1 2">
    <name type="scientific">Trichonephila inaurata madagascariensis</name>
    <dbReference type="NCBI Taxonomy" id="2747483"/>
    <lineage>
        <taxon>Eukaryota</taxon>
        <taxon>Metazoa</taxon>
        <taxon>Ecdysozoa</taxon>
        <taxon>Arthropoda</taxon>
        <taxon>Chelicerata</taxon>
        <taxon>Arachnida</taxon>
        <taxon>Araneae</taxon>
        <taxon>Araneomorphae</taxon>
        <taxon>Entelegynae</taxon>
        <taxon>Araneoidea</taxon>
        <taxon>Nephilidae</taxon>
        <taxon>Trichonephila</taxon>
        <taxon>Trichonephila inaurata</taxon>
    </lineage>
</organism>
<comment type="caution">
    <text evidence="1">The sequence shown here is derived from an EMBL/GenBank/DDBJ whole genome shotgun (WGS) entry which is preliminary data.</text>
</comment>
<dbReference type="OrthoDB" id="6409659at2759"/>
<dbReference type="Proteomes" id="UP000886998">
    <property type="component" value="Unassembled WGS sequence"/>
</dbReference>
<evidence type="ECO:0000313" key="2">
    <source>
        <dbReference type="Proteomes" id="UP000886998"/>
    </source>
</evidence>
<protein>
    <submittedName>
        <fullName evidence="1">Uncharacterized protein</fullName>
    </submittedName>
</protein>
<name>A0A8X6XG04_9ARAC</name>
<dbReference type="EMBL" id="BMAV01009119">
    <property type="protein sequence ID" value="GFY53138.1"/>
    <property type="molecule type" value="Genomic_DNA"/>
</dbReference>
<gene>
    <name evidence="1" type="primary">AVEN_97909_1</name>
    <name evidence="1" type="ORF">TNIN_271771</name>
</gene>
<sequence>MSNRYQVISISFALDSPVSPFRIITDTERFFNEQDCVISIKAFCGDVFVITLCWRDVVKRVKTDDRILLNEKIFKYKIVETNITSLKIEIPYYNIKSHDINRLLLSYGNVMLSEMLGSDKKIYYAFVELKRDLPKKIKCKYGYLNVVEIV</sequence>
<dbReference type="AlphaFoldDB" id="A0A8X6XG04"/>
<evidence type="ECO:0000313" key="1">
    <source>
        <dbReference type="EMBL" id="GFY53138.1"/>
    </source>
</evidence>
<proteinExistence type="predicted"/>
<reference evidence="1" key="1">
    <citation type="submission" date="2020-08" db="EMBL/GenBank/DDBJ databases">
        <title>Multicomponent nature underlies the extraordinary mechanical properties of spider dragline silk.</title>
        <authorList>
            <person name="Kono N."/>
            <person name="Nakamura H."/>
            <person name="Mori M."/>
            <person name="Yoshida Y."/>
            <person name="Ohtoshi R."/>
            <person name="Malay A.D."/>
            <person name="Moran D.A.P."/>
            <person name="Tomita M."/>
            <person name="Numata K."/>
            <person name="Arakawa K."/>
        </authorList>
    </citation>
    <scope>NUCLEOTIDE SEQUENCE</scope>
</reference>
<accession>A0A8X6XG04</accession>